<name>A0AA37MM09_SEGBR</name>
<reference evidence="1" key="1">
    <citation type="submission" date="2021-08" db="EMBL/GenBank/DDBJ databases">
        <title>Prevotella lacticifex sp. nov., isolated from rumen of cow.</title>
        <authorList>
            <person name="Shinkai T."/>
            <person name="Ikeyama N."/>
            <person name="Kumagai M."/>
            <person name="Ohmori H."/>
            <person name="Sakamoto M."/>
            <person name="Ohkuma M."/>
            <person name="Mitsumori M."/>
        </authorList>
    </citation>
    <scope>NUCLEOTIDE SEQUENCE</scope>
    <source>
        <strain evidence="1">DSM 11371</strain>
    </source>
</reference>
<comment type="caution">
    <text evidence="1">The sequence shown here is derived from an EMBL/GenBank/DDBJ whole genome shotgun (WGS) entry which is preliminary data.</text>
</comment>
<evidence type="ECO:0000313" key="1">
    <source>
        <dbReference type="EMBL" id="GJG28402.1"/>
    </source>
</evidence>
<dbReference type="AlphaFoldDB" id="A0AA37MM09"/>
<proteinExistence type="predicted"/>
<accession>A0AA37MM09</accession>
<dbReference type="EMBL" id="BPTR01000001">
    <property type="protein sequence ID" value="GJG28402.1"/>
    <property type="molecule type" value="Genomic_DNA"/>
</dbReference>
<evidence type="ECO:0000313" key="2">
    <source>
        <dbReference type="Proteomes" id="UP000887043"/>
    </source>
</evidence>
<dbReference type="Proteomes" id="UP000887043">
    <property type="component" value="Unassembled WGS sequence"/>
</dbReference>
<gene>
    <name evidence="1" type="ORF">PRRU23_21020</name>
</gene>
<protein>
    <submittedName>
        <fullName evidence="1">Uncharacterized protein</fullName>
    </submittedName>
</protein>
<organism evidence="1 2">
    <name type="scientific">Segatella bryantii</name>
    <name type="common">Prevotella bryantii</name>
    <dbReference type="NCBI Taxonomy" id="77095"/>
    <lineage>
        <taxon>Bacteria</taxon>
        <taxon>Pseudomonadati</taxon>
        <taxon>Bacteroidota</taxon>
        <taxon>Bacteroidia</taxon>
        <taxon>Bacteroidales</taxon>
        <taxon>Prevotellaceae</taxon>
        <taxon>Segatella</taxon>
    </lineage>
</organism>
<sequence>MLVDDGARQVAVGLVGTLHIDFSVVGLHGHADGIETYHLLDGIGQTLVLDGGGDAEVLQFVVEEIDDVCRLLVIQLEQGLAERYIIIGMANALGERIKGHAEDAGHKHKSI</sequence>